<dbReference type="SUPFAM" id="SSF48695">
    <property type="entry name" value="Multiheme cytochromes"/>
    <property type="match status" value="1"/>
</dbReference>
<organism evidence="3 4">
    <name type="scientific">Cocleimonas flava</name>
    <dbReference type="NCBI Taxonomy" id="634765"/>
    <lineage>
        <taxon>Bacteria</taxon>
        <taxon>Pseudomonadati</taxon>
        <taxon>Pseudomonadota</taxon>
        <taxon>Gammaproteobacteria</taxon>
        <taxon>Thiotrichales</taxon>
        <taxon>Thiotrichaceae</taxon>
        <taxon>Cocleimonas</taxon>
    </lineage>
</organism>
<dbReference type="RefSeq" id="WP_131906668.1">
    <property type="nucleotide sequence ID" value="NZ_BAAAFU010000006.1"/>
</dbReference>
<dbReference type="EMBL" id="SMFQ01000004">
    <property type="protein sequence ID" value="TCJ84945.1"/>
    <property type="molecule type" value="Genomic_DNA"/>
</dbReference>
<evidence type="ECO:0000256" key="1">
    <source>
        <dbReference type="SAM" id="MobiDB-lite"/>
    </source>
</evidence>
<protein>
    <submittedName>
        <fullName evidence="3">Uncharacterized protein</fullName>
    </submittedName>
</protein>
<comment type="caution">
    <text evidence="3">The sequence shown here is derived from an EMBL/GenBank/DDBJ whole genome shotgun (WGS) entry which is preliminary data.</text>
</comment>
<evidence type="ECO:0000256" key="2">
    <source>
        <dbReference type="SAM" id="SignalP"/>
    </source>
</evidence>
<dbReference type="OrthoDB" id="9790557at2"/>
<reference evidence="3 4" key="1">
    <citation type="submission" date="2019-03" db="EMBL/GenBank/DDBJ databases">
        <title>Genomic Encyclopedia of Type Strains, Phase IV (KMG-IV): sequencing the most valuable type-strain genomes for metagenomic binning, comparative biology and taxonomic classification.</title>
        <authorList>
            <person name="Goeker M."/>
        </authorList>
    </citation>
    <scope>NUCLEOTIDE SEQUENCE [LARGE SCALE GENOMIC DNA]</scope>
    <source>
        <strain evidence="3 4">DSM 24830</strain>
    </source>
</reference>
<evidence type="ECO:0000313" key="4">
    <source>
        <dbReference type="Proteomes" id="UP000294887"/>
    </source>
</evidence>
<dbReference type="AlphaFoldDB" id="A0A4V2P899"/>
<feature type="chain" id="PRO_5020356874" evidence="2">
    <location>
        <begin position="34"/>
        <end position="207"/>
    </location>
</feature>
<feature type="signal peptide" evidence="2">
    <location>
        <begin position="1"/>
        <end position="33"/>
    </location>
</feature>
<sequence length="207" mass="23317">MLRIQSTFTRFLKQSVPLAVLLSFLSVTLLSLSACDSEPPALMKASKQFDSDEIRDKHVAHMRKNHMDELMHKRDETVYNGIRTQKYSLNACINCHVPEQHNGEVLRHTNPEHFCSTCHGYVAAKLDCFECHVDHPVKQPTTSISNSIQNYHNSKAHTEIKSYIQANVSDEIATLSLAKNVTFDTNEVSDVKTDQSNKASSKKGSDQ</sequence>
<keyword evidence="2" id="KW-0732">Signal</keyword>
<name>A0A4V2P899_9GAMM</name>
<keyword evidence="4" id="KW-1185">Reference proteome</keyword>
<evidence type="ECO:0000313" key="3">
    <source>
        <dbReference type="EMBL" id="TCJ84945.1"/>
    </source>
</evidence>
<feature type="region of interest" description="Disordered" evidence="1">
    <location>
        <begin position="188"/>
        <end position="207"/>
    </location>
</feature>
<dbReference type="Proteomes" id="UP000294887">
    <property type="component" value="Unassembled WGS sequence"/>
</dbReference>
<proteinExistence type="predicted"/>
<dbReference type="InterPro" id="IPR036280">
    <property type="entry name" value="Multihaem_cyt_sf"/>
</dbReference>
<gene>
    <name evidence="3" type="ORF">EV695_2908</name>
</gene>
<dbReference type="PROSITE" id="PS51257">
    <property type="entry name" value="PROKAR_LIPOPROTEIN"/>
    <property type="match status" value="1"/>
</dbReference>
<accession>A0A4V2P899</accession>